<proteinExistence type="predicted"/>
<keyword evidence="2" id="KW-1185">Reference proteome</keyword>
<dbReference type="InterPro" id="IPR047777">
    <property type="entry name" value="LapA-like_RM"/>
</dbReference>
<organism evidence="1 2">
    <name type="scientific">Azonexus fungiphilus</name>
    <dbReference type="NCBI Taxonomy" id="146940"/>
    <lineage>
        <taxon>Bacteria</taxon>
        <taxon>Pseudomonadati</taxon>
        <taxon>Pseudomonadota</taxon>
        <taxon>Betaproteobacteria</taxon>
        <taxon>Rhodocyclales</taxon>
        <taxon>Azonexaceae</taxon>
        <taxon>Azonexus</taxon>
    </lineage>
</organism>
<name>A0A495VKT3_9RHOO</name>
<dbReference type="AlphaFoldDB" id="A0A495VKT3"/>
<evidence type="ECO:0000313" key="1">
    <source>
        <dbReference type="EMBL" id="RKT49872.1"/>
    </source>
</evidence>
<gene>
    <name evidence="1" type="ORF">DFR40_3014</name>
</gene>
<dbReference type="Proteomes" id="UP000270626">
    <property type="component" value="Unassembled WGS sequence"/>
</dbReference>
<feature type="non-terminal residue" evidence="1">
    <location>
        <position position="197"/>
    </location>
</feature>
<comment type="caution">
    <text evidence="1">The sequence shown here is derived from an EMBL/GenBank/DDBJ whole genome shotgun (WGS) entry which is preliminary data.</text>
</comment>
<dbReference type="NCBIfam" id="NF033682">
    <property type="entry name" value="retention_LapA"/>
    <property type="match status" value="1"/>
</dbReference>
<protein>
    <recommendedName>
        <fullName evidence="3">Retention module-containing protein</fullName>
    </recommendedName>
</protein>
<sequence length="197" mass="20153">MAQANVIAKVSSLTGEAYARDSAGNLRRLKAGDVIREGDTVVSGNGAQVVLTMADGRNMVVSEREAVKVDAEVAAQEKPDASDSAVARTSGGFDQLASALTEGGDLDALLEAPAAGEIAAGNEGHSFVEFLRVVESVSGQSYGYATERGAPEDTLQAAVLPAEEPIVLTIGDADVAEGQALVFDVAFSTTSANPVEL</sequence>
<reference evidence="1 2" key="1">
    <citation type="submission" date="2018-10" db="EMBL/GenBank/DDBJ databases">
        <title>Genomic Encyclopedia of Type Strains, Phase IV (KMG-IV): sequencing the most valuable type-strain genomes for metagenomic binning, comparative biology and taxonomic classification.</title>
        <authorList>
            <person name="Goeker M."/>
        </authorList>
    </citation>
    <scope>NUCLEOTIDE SEQUENCE [LARGE SCALE GENOMIC DNA]</scope>
    <source>
        <strain evidence="1 2">DSM 23841</strain>
    </source>
</reference>
<evidence type="ECO:0008006" key="3">
    <source>
        <dbReference type="Google" id="ProtNLM"/>
    </source>
</evidence>
<dbReference type="RefSeq" id="WP_121459293.1">
    <property type="nucleotide sequence ID" value="NZ_RBXP01000019.1"/>
</dbReference>
<dbReference type="OrthoDB" id="4648428at2"/>
<accession>A0A495VKT3</accession>
<dbReference type="EMBL" id="RBXP01000019">
    <property type="protein sequence ID" value="RKT49872.1"/>
    <property type="molecule type" value="Genomic_DNA"/>
</dbReference>
<evidence type="ECO:0000313" key="2">
    <source>
        <dbReference type="Proteomes" id="UP000270626"/>
    </source>
</evidence>